<organism evidence="1 2">
    <name type="scientific">Xylanibacter ruminicola</name>
    <name type="common">Prevotella ruminicola</name>
    <dbReference type="NCBI Taxonomy" id="839"/>
    <lineage>
        <taxon>Bacteria</taxon>
        <taxon>Pseudomonadati</taxon>
        <taxon>Bacteroidota</taxon>
        <taxon>Bacteroidia</taxon>
        <taxon>Bacteroidales</taxon>
        <taxon>Prevotellaceae</taxon>
        <taxon>Xylanibacter</taxon>
    </lineage>
</organism>
<gene>
    <name evidence="1" type="ORF">E7102_02745</name>
</gene>
<evidence type="ECO:0000313" key="1">
    <source>
        <dbReference type="EMBL" id="MBE6265382.1"/>
    </source>
</evidence>
<dbReference type="Proteomes" id="UP000763088">
    <property type="component" value="Unassembled WGS sequence"/>
</dbReference>
<sequence length="112" mass="12278">MEGFEIDLLPVTSGEHSGDCIAFRYGDLQAGGDKQTVVVVDGGYGKNAADLKAHLKKYYNCTTKEGKVHIKVETPQCGIITTRYNISNGKKVFHELLGCARLVNEELVSVFK</sequence>
<name>A0A928GFW3_XYLRU</name>
<protein>
    <submittedName>
        <fullName evidence="1">Uncharacterized protein</fullName>
    </submittedName>
</protein>
<reference evidence="1" key="1">
    <citation type="submission" date="2019-04" db="EMBL/GenBank/DDBJ databases">
        <title>Evolution of Biomass-Degrading Anaerobic Consortia Revealed by Metagenomics.</title>
        <authorList>
            <person name="Peng X."/>
        </authorList>
    </citation>
    <scope>NUCLEOTIDE SEQUENCE</scope>
    <source>
        <strain evidence="1">SIG141</strain>
    </source>
</reference>
<evidence type="ECO:0000313" key="2">
    <source>
        <dbReference type="Proteomes" id="UP000763088"/>
    </source>
</evidence>
<proteinExistence type="predicted"/>
<accession>A0A928GFW3</accession>
<dbReference type="EMBL" id="SUYD01000002">
    <property type="protein sequence ID" value="MBE6265382.1"/>
    <property type="molecule type" value="Genomic_DNA"/>
</dbReference>
<dbReference type="AlphaFoldDB" id="A0A928GFW3"/>
<comment type="caution">
    <text evidence="1">The sequence shown here is derived from an EMBL/GenBank/DDBJ whole genome shotgun (WGS) entry which is preliminary data.</text>
</comment>